<keyword evidence="6" id="KW-0804">Transcription</keyword>
<dbReference type="OrthoDB" id="4096at2759"/>
<gene>
    <name evidence="10" type="ORF">PSACC_01979</name>
</gene>
<reference evidence="10 11" key="1">
    <citation type="submission" date="2016-10" db="EMBL/GenBank/DDBJ databases">
        <title>The genome of Paramicrosporidium saccamoebae is the missing link in understanding Cryptomycota and Microsporidia evolution.</title>
        <authorList>
            <person name="Quandt C.A."/>
            <person name="Beaudet D."/>
            <person name="Corsaro D."/>
            <person name="Michel R."/>
            <person name="Corradi N."/>
            <person name="James T."/>
        </authorList>
    </citation>
    <scope>NUCLEOTIDE SEQUENCE [LARGE SCALE GENOMIC DNA]</scope>
    <source>
        <strain evidence="10 11">KSL3</strain>
    </source>
</reference>
<comment type="subcellular location">
    <subcellularLocation>
        <location evidence="1">Nucleus</location>
        <location evidence="1">Nucleolus</location>
    </subcellularLocation>
</comment>
<dbReference type="GO" id="GO:0003723">
    <property type="term" value="F:RNA binding"/>
    <property type="evidence" value="ECO:0007669"/>
    <property type="project" value="InterPro"/>
</dbReference>
<dbReference type="GO" id="GO:0045943">
    <property type="term" value="P:positive regulation of transcription by RNA polymerase I"/>
    <property type="evidence" value="ECO:0007669"/>
    <property type="project" value="InterPro"/>
</dbReference>
<dbReference type="PANTHER" id="PTHR44215">
    <property type="entry name" value="WD REPEAT-CONTAINING PROTEIN 75"/>
    <property type="match status" value="1"/>
</dbReference>
<dbReference type="SUPFAM" id="SSF50978">
    <property type="entry name" value="WD40 repeat-like"/>
    <property type="match status" value="2"/>
</dbReference>
<dbReference type="InterPro" id="IPR015943">
    <property type="entry name" value="WD40/YVTN_repeat-like_dom_sf"/>
</dbReference>
<dbReference type="InterPro" id="IPR001680">
    <property type="entry name" value="WD40_rpt"/>
</dbReference>
<protein>
    <recommendedName>
        <fullName evidence="9">WD repeat-containing protein 75 second beta-propeller domain-containing protein</fullName>
    </recommendedName>
</protein>
<comment type="caution">
    <text evidence="10">The sequence shown here is derived from an EMBL/GenBank/DDBJ whole genome shotgun (WGS) entry which is preliminary data.</text>
</comment>
<organism evidence="10 11">
    <name type="scientific">Paramicrosporidium saccamoebae</name>
    <dbReference type="NCBI Taxonomy" id="1246581"/>
    <lineage>
        <taxon>Eukaryota</taxon>
        <taxon>Fungi</taxon>
        <taxon>Fungi incertae sedis</taxon>
        <taxon>Cryptomycota</taxon>
        <taxon>Cryptomycota incertae sedis</taxon>
        <taxon>Paramicrosporidium</taxon>
    </lineage>
</organism>
<dbReference type="Gene3D" id="2.130.10.10">
    <property type="entry name" value="YVTN repeat-like/Quinoprotein amine dehydrogenase"/>
    <property type="match status" value="3"/>
</dbReference>
<dbReference type="EMBL" id="MTSL01000135">
    <property type="protein sequence ID" value="PJF18207.1"/>
    <property type="molecule type" value="Genomic_DNA"/>
</dbReference>
<keyword evidence="4 8" id="KW-0853">WD repeat</keyword>
<keyword evidence="5" id="KW-0677">Repeat</keyword>
<evidence type="ECO:0000256" key="8">
    <source>
        <dbReference type="PROSITE-ProRule" id="PRU00221"/>
    </source>
</evidence>
<dbReference type="PANTHER" id="PTHR44215:SF1">
    <property type="entry name" value="WD REPEAT-CONTAINING PROTEIN 75"/>
    <property type="match status" value="1"/>
</dbReference>
<evidence type="ECO:0000256" key="2">
    <source>
        <dbReference type="ARBA" id="ARBA00022517"/>
    </source>
</evidence>
<keyword evidence="11" id="KW-1185">Reference proteome</keyword>
<feature type="domain" description="WD repeat-containing protein 75 second beta-propeller" evidence="9">
    <location>
        <begin position="334"/>
        <end position="626"/>
    </location>
</feature>
<sequence length="744" mass="83042">MKLLKKCGGNLIKGTVLFSHSDEHLFVCQGSDVLILDGKTCQLLGRLDATQSASSIVALALHPTVKGELFTGSEDGTIRRWQYEGGQCLGTWNLGRRIVGMLSAPSGSCDSIFILSRTLAGEGEQNNGRGYGEIWKLDMADVNQPEPFHLAFQVQKAHPLAALSLDGRRMAVVKKGAVHVWNITEDPWRQKVMKFKVPSLPVRLAIHPTEPIFYFADKMGKIYTYDITNNCEIEKMHWHPRAPLTLEATPDGRHLLSGGEECVMVVWDVERSERQFFPHLGAHVLGAISNNLGDYYAILLRHNSVLIVSPSLMKPVGRYDGVRSLPKQCKIGLVKDPRVPSAVFLNAIPGQIQSFDPIRDCTFGGDIDVCQQNIVGRGKKGKELIYSDVYHVAFSADGNWMATYDRRMTDIRRLHHDVLRFWRRRRGGQYQVYTAFDVPHHEPINKIVFRPTRVGGLYQCATVGADGKVKVWENSGRRVLKVTDDGKAVAQITWENKSSVTHKTLRCNSAAYSKDGSVLAVGFGKTVRLLDPDTLELLGSLQTFGSQHDIQQVLMVGDYLIGTDASKIYVWNLASMKIVWTLATSTSCLKMHPEGELFSVVTSVEDSSVVLMFSPCSPVPVHCHRHTRPIRDVEFVSVEWRSEPVLVFLDAQNLLHVMSLSSNVALPAADELTPYHSRRKEVAAQLAISLVTNPEERPVVLTSTKPVKMNCINMAKLLLADVPSHLLPNTLDLFEHFIMHQKSW</sequence>
<keyword evidence="7" id="KW-0539">Nucleus</keyword>
<dbReference type="PROSITE" id="PS50082">
    <property type="entry name" value="WD_REPEATS_2"/>
    <property type="match status" value="2"/>
</dbReference>
<evidence type="ECO:0000256" key="7">
    <source>
        <dbReference type="ARBA" id="ARBA00023242"/>
    </source>
</evidence>
<keyword evidence="2" id="KW-0690">Ribosome biogenesis</keyword>
<evidence type="ECO:0000256" key="1">
    <source>
        <dbReference type="ARBA" id="ARBA00004604"/>
    </source>
</evidence>
<dbReference type="Proteomes" id="UP000240830">
    <property type="component" value="Unassembled WGS sequence"/>
</dbReference>
<evidence type="ECO:0000259" key="9">
    <source>
        <dbReference type="Pfam" id="PF23769"/>
    </source>
</evidence>
<evidence type="ECO:0000256" key="4">
    <source>
        <dbReference type="ARBA" id="ARBA00022574"/>
    </source>
</evidence>
<dbReference type="AlphaFoldDB" id="A0A2H9TKB9"/>
<dbReference type="Pfam" id="PF23769">
    <property type="entry name" value="Beta-prop_WDR75_2nd"/>
    <property type="match status" value="1"/>
</dbReference>
<evidence type="ECO:0000313" key="10">
    <source>
        <dbReference type="EMBL" id="PJF18207.1"/>
    </source>
</evidence>
<feature type="repeat" description="WD" evidence="8">
    <location>
        <begin position="236"/>
        <end position="277"/>
    </location>
</feature>
<keyword evidence="3" id="KW-0698">rRNA processing</keyword>
<dbReference type="GO" id="GO:2000234">
    <property type="term" value="P:positive regulation of rRNA processing"/>
    <property type="evidence" value="ECO:0007669"/>
    <property type="project" value="TreeGrafter"/>
</dbReference>
<evidence type="ECO:0000256" key="5">
    <source>
        <dbReference type="ARBA" id="ARBA00022737"/>
    </source>
</evidence>
<dbReference type="InterPro" id="IPR036322">
    <property type="entry name" value="WD40_repeat_dom_sf"/>
</dbReference>
<dbReference type="GO" id="GO:0032040">
    <property type="term" value="C:small-subunit processome"/>
    <property type="evidence" value="ECO:0007669"/>
    <property type="project" value="InterPro"/>
</dbReference>
<dbReference type="Pfam" id="PF23869">
    <property type="entry name" value="Beta-prop_WDR75_1st"/>
    <property type="match status" value="1"/>
</dbReference>
<dbReference type="InterPro" id="IPR057644">
    <property type="entry name" value="Beta-prop_WDR75_2nd"/>
</dbReference>
<accession>A0A2H9TKB9</accession>
<evidence type="ECO:0000256" key="6">
    <source>
        <dbReference type="ARBA" id="ARBA00023163"/>
    </source>
</evidence>
<evidence type="ECO:0000313" key="11">
    <source>
        <dbReference type="Proteomes" id="UP000240830"/>
    </source>
</evidence>
<dbReference type="STRING" id="1246581.A0A2H9TKB9"/>
<dbReference type="InterPro" id="IPR053826">
    <property type="entry name" value="WDR75"/>
</dbReference>
<dbReference type="SMART" id="SM00320">
    <property type="entry name" value="WD40"/>
    <property type="match status" value="5"/>
</dbReference>
<name>A0A2H9TKB9_9FUNG</name>
<dbReference type="GO" id="GO:0006364">
    <property type="term" value="P:rRNA processing"/>
    <property type="evidence" value="ECO:0007669"/>
    <property type="project" value="UniProtKB-KW"/>
</dbReference>
<proteinExistence type="predicted"/>
<evidence type="ECO:0000256" key="3">
    <source>
        <dbReference type="ARBA" id="ARBA00022552"/>
    </source>
</evidence>
<feature type="repeat" description="WD" evidence="8">
    <location>
        <begin position="49"/>
        <end position="91"/>
    </location>
</feature>